<dbReference type="FunFam" id="3.40.50.300:FF:000106">
    <property type="entry name" value="Adenylate kinase mitochondrial"/>
    <property type="match status" value="1"/>
</dbReference>
<accession>A0A0H4T6G2</accession>
<feature type="binding site" evidence="5">
    <location>
        <position position="171"/>
    </location>
    <ligand>
        <name>AMP</name>
        <dbReference type="ChEBI" id="CHEBI:456215"/>
    </ligand>
</feature>
<protein>
    <recommendedName>
        <fullName evidence="5 7">Adenylate kinase</fullName>
        <shortName evidence="5">AK</shortName>
        <ecNumber evidence="5 7">2.7.4.3</ecNumber>
    </recommendedName>
    <alternativeName>
        <fullName evidence="5">ATP-AMP transphosphorylase</fullName>
    </alternativeName>
    <alternativeName>
        <fullName evidence="5">ATP:AMP phosphotransferase</fullName>
    </alternativeName>
    <alternativeName>
        <fullName evidence="5">Adenylate monophosphate kinase</fullName>
    </alternativeName>
</protein>
<keyword evidence="5 7" id="KW-0067">ATP-binding</keyword>
<feature type="binding site" evidence="5">
    <location>
        <begin position="10"/>
        <end position="15"/>
    </location>
    <ligand>
        <name>ATP</name>
        <dbReference type="ChEBI" id="CHEBI:30616"/>
    </ligand>
</feature>
<evidence type="ECO:0000256" key="6">
    <source>
        <dbReference type="RuleBase" id="RU003330"/>
    </source>
</evidence>
<keyword evidence="3 5" id="KW-0547">Nucleotide-binding</keyword>
<dbReference type="PROSITE" id="PS00113">
    <property type="entry name" value="ADENYLATE_KINASE"/>
    <property type="match status" value="1"/>
</dbReference>
<feature type="binding site" evidence="5">
    <location>
        <position position="199"/>
    </location>
    <ligand>
        <name>ATP</name>
        <dbReference type="ChEBI" id="CHEBI:30616"/>
    </ligand>
</feature>
<sequence>MNVVFLGPPGAGKGTQAETLSKKKNMKHVSTGDLLREAVQAGTATGAKAREYMEKGLLVPDKLVVDIVADCLTKGGNNSSFLLDGFPRNLAQAKALDETLKKLGYKLDGVFYFVVSEKTAVKRLTGRWLCSSCGANYHELYMPPKKAGICDRCGKPLGQRPDDNVETVKKRLKVYHEQTADLIDYYKKRSVLNTIDADRDVGDIRNDICGVLDSLFKGNK</sequence>
<dbReference type="GO" id="GO:0008270">
    <property type="term" value="F:zinc ion binding"/>
    <property type="evidence" value="ECO:0007669"/>
    <property type="project" value="UniProtKB-UniRule"/>
</dbReference>
<dbReference type="Gene3D" id="3.40.50.300">
    <property type="entry name" value="P-loop containing nucleotide triphosphate hydrolases"/>
    <property type="match status" value="1"/>
</dbReference>
<dbReference type="NCBIfam" id="TIGR01351">
    <property type="entry name" value="adk"/>
    <property type="match status" value="1"/>
</dbReference>
<keyword evidence="5" id="KW-0862">Zinc</keyword>
<dbReference type="Pfam" id="PF05191">
    <property type="entry name" value="ADK_lid"/>
    <property type="match status" value="1"/>
</dbReference>
<dbReference type="InterPro" id="IPR027417">
    <property type="entry name" value="P-loop_NTPase"/>
</dbReference>
<dbReference type="PRINTS" id="PR00094">
    <property type="entry name" value="ADENYLTKNASE"/>
</dbReference>
<dbReference type="EC" id="2.7.4.3" evidence="5 7"/>
<comment type="domain">
    <text evidence="5">Consists of three domains, a large central CORE domain and two small peripheral domains, NMPbind and LID, which undergo movements during catalysis. The LID domain closes over the site of phosphoryl transfer upon ATP binding. Assembling and dissambling the active center during each catalytic cycle provides an effective means to prevent ATP hydrolysis. Some bacteria have evolved a zinc-coordinating structure that stabilizes the LID domain.</text>
</comment>
<feature type="binding site" evidence="5">
    <location>
        <begin position="85"/>
        <end position="88"/>
    </location>
    <ligand>
        <name>AMP</name>
        <dbReference type="ChEBI" id="CHEBI:456215"/>
    </ligand>
</feature>
<reference evidence="9" key="1">
    <citation type="journal article" date="2015" name="ISME J.">
        <title>Aquifer environment selects for microbial species cohorts in sediment and groundwater.</title>
        <authorList>
            <person name="Hug L.A."/>
            <person name="Thomas B.C."/>
            <person name="Brown C.T."/>
            <person name="Frischkorn K.R."/>
            <person name="Williams K.H."/>
            <person name="Tringe S.G."/>
            <person name="Banfield J.F."/>
        </authorList>
    </citation>
    <scope>NUCLEOTIDE SEQUENCE</scope>
</reference>
<dbReference type="GO" id="GO:0044209">
    <property type="term" value="P:AMP salvage"/>
    <property type="evidence" value="ECO:0007669"/>
    <property type="project" value="UniProtKB-UniRule"/>
</dbReference>
<feature type="binding site" evidence="5">
    <location>
        <position position="127"/>
    </location>
    <ligand>
        <name>ATP</name>
        <dbReference type="ChEBI" id="CHEBI:30616"/>
    </ligand>
</feature>
<comment type="caution">
    <text evidence="5">Lacks conserved residue(s) required for the propagation of feature annotation.</text>
</comment>
<dbReference type="NCBIfam" id="NF001380">
    <property type="entry name" value="PRK00279.1-2"/>
    <property type="match status" value="1"/>
</dbReference>
<feature type="binding site" evidence="5">
    <location>
        <begin position="57"/>
        <end position="59"/>
    </location>
    <ligand>
        <name>AMP</name>
        <dbReference type="ChEBI" id="CHEBI:456215"/>
    </ligand>
</feature>
<feature type="binding site" evidence="5">
    <location>
        <position position="133"/>
    </location>
    <ligand>
        <name>Zn(2+)</name>
        <dbReference type="ChEBI" id="CHEBI:29105"/>
        <note>structural</note>
    </ligand>
</feature>
<feature type="binding site" evidence="5">
    <location>
        <position position="36"/>
    </location>
    <ligand>
        <name>AMP</name>
        <dbReference type="ChEBI" id="CHEBI:456215"/>
    </ligand>
</feature>
<evidence type="ECO:0000256" key="2">
    <source>
        <dbReference type="ARBA" id="ARBA00022727"/>
    </source>
</evidence>
<proteinExistence type="inferred from homology"/>
<dbReference type="EMBL" id="KT006987">
    <property type="protein sequence ID" value="AKQ02002.1"/>
    <property type="molecule type" value="Genomic_DNA"/>
</dbReference>
<feature type="region of interest" description="LID" evidence="5">
    <location>
        <begin position="126"/>
        <end position="163"/>
    </location>
</feature>
<feature type="binding site" evidence="5">
    <location>
        <position position="150"/>
    </location>
    <ligand>
        <name>Zn(2+)</name>
        <dbReference type="ChEBI" id="CHEBI:29105"/>
        <note>structural</note>
    </ligand>
</feature>
<gene>
    <name evidence="5" type="primary">adk</name>
</gene>
<evidence type="ECO:0000256" key="4">
    <source>
        <dbReference type="ARBA" id="ARBA00022777"/>
    </source>
</evidence>
<dbReference type="Pfam" id="PF00406">
    <property type="entry name" value="ADK"/>
    <property type="match status" value="1"/>
</dbReference>
<feature type="binding site" evidence="5">
    <location>
        <position position="31"/>
    </location>
    <ligand>
        <name>AMP</name>
        <dbReference type="ChEBI" id="CHEBI:456215"/>
    </ligand>
</feature>
<evidence type="ECO:0000259" key="8">
    <source>
        <dbReference type="Pfam" id="PF05191"/>
    </source>
</evidence>
<keyword evidence="2 5" id="KW-0545">Nucleotide biosynthesis</keyword>
<evidence type="ECO:0000256" key="1">
    <source>
        <dbReference type="ARBA" id="ARBA00022679"/>
    </source>
</evidence>
<dbReference type="UniPathway" id="UPA00588">
    <property type="reaction ID" value="UER00649"/>
</dbReference>
<dbReference type="NCBIfam" id="NF011100">
    <property type="entry name" value="PRK14527.1"/>
    <property type="match status" value="1"/>
</dbReference>
<feature type="region of interest" description="NMP" evidence="5">
    <location>
        <begin position="30"/>
        <end position="59"/>
    </location>
</feature>
<evidence type="ECO:0000256" key="5">
    <source>
        <dbReference type="HAMAP-Rule" id="MF_00235"/>
    </source>
</evidence>
<feature type="binding site" evidence="5">
    <location>
        <position position="153"/>
    </location>
    <ligand>
        <name>Zn(2+)</name>
        <dbReference type="ChEBI" id="CHEBI:29105"/>
        <note>structural</note>
    </ligand>
</feature>
<feature type="domain" description="Adenylate kinase active site lid" evidence="8">
    <location>
        <begin position="127"/>
        <end position="162"/>
    </location>
</feature>
<comment type="function">
    <text evidence="5">Catalyzes the reversible transfer of the terminal phosphate group between ATP and AMP. Plays an important role in cellular energy homeostasis and in adenine nucleotide metabolism.</text>
</comment>
<feature type="binding site" evidence="5">
    <location>
        <position position="130"/>
    </location>
    <ligand>
        <name>Zn(2+)</name>
        <dbReference type="ChEBI" id="CHEBI:29105"/>
        <note>structural</note>
    </ligand>
</feature>
<dbReference type="HAMAP" id="MF_00235">
    <property type="entry name" value="Adenylate_kinase_Adk"/>
    <property type="match status" value="1"/>
</dbReference>
<organism evidence="9">
    <name type="scientific">uncultured planctomycete Rifle_16ft_4_minimus_3099</name>
    <dbReference type="NCBI Taxonomy" id="1665203"/>
    <lineage>
        <taxon>Bacteria</taxon>
        <taxon>Pseudomonadati</taxon>
        <taxon>Planctomycetota</taxon>
        <taxon>Planctomycetia</taxon>
        <taxon>Planctomycetales</taxon>
        <taxon>environmental samples</taxon>
    </lineage>
</organism>
<feature type="binding site" evidence="5">
    <location>
        <position position="92"/>
    </location>
    <ligand>
        <name>AMP</name>
        <dbReference type="ChEBI" id="CHEBI:456215"/>
    </ligand>
</feature>
<comment type="subcellular location">
    <subcellularLocation>
        <location evidence="5 7">Cytoplasm</location>
    </subcellularLocation>
</comment>
<dbReference type="InterPro" id="IPR000850">
    <property type="entry name" value="Adenylat/UMP-CMP_kin"/>
</dbReference>
<dbReference type="GO" id="GO:0005737">
    <property type="term" value="C:cytoplasm"/>
    <property type="evidence" value="ECO:0007669"/>
    <property type="project" value="UniProtKB-SubCell"/>
</dbReference>
<dbReference type="AlphaFoldDB" id="A0A0H4T6G2"/>
<name>A0A0H4T6G2_9BACT</name>
<feature type="binding site" evidence="5">
    <location>
        <position position="160"/>
    </location>
    <ligand>
        <name>AMP</name>
        <dbReference type="ChEBI" id="CHEBI:456215"/>
    </ligand>
</feature>
<keyword evidence="4 5" id="KW-0418">Kinase</keyword>
<dbReference type="GO" id="GO:0005524">
    <property type="term" value="F:ATP binding"/>
    <property type="evidence" value="ECO:0007669"/>
    <property type="project" value="UniProtKB-UniRule"/>
</dbReference>
<dbReference type="InterPro" id="IPR007862">
    <property type="entry name" value="Adenylate_kinase_lid-dom"/>
</dbReference>
<evidence type="ECO:0000313" key="9">
    <source>
        <dbReference type="EMBL" id="AKQ02002.1"/>
    </source>
</evidence>
<dbReference type="SUPFAM" id="SSF52540">
    <property type="entry name" value="P-loop containing nucleoside triphosphate hydrolases"/>
    <property type="match status" value="1"/>
</dbReference>
<comment type="catalytic activity">
    <reaction evidence="5 7">
        <text>AMP + ATP = 2 ADP</text>
        <dbReference type="Rhea" id="RHEA:12973"/>
        <dbReference type="ChEBI" id="CHEBI:30616"/>
        <dbReference type="ChEBI" id="CHEBI:456215"/>
        <dbReference type="ChEBI" id="CHEBI:456216"/>
        <dbReference type="EC" id="2.7.4.3"/>
    </reaction>
</comment>
<keyword evidence="5" id="KW-0963">Cytoplasm</keyword>
<dbReference type="InterPro" id="IPR006259">
    <property type="entry name" value="Adenyl_kin_sub"/>
</dbReference>
<dbReference type="GO" id="GO:0004017">
    <property type="term" value="F:AMP kinase activity"/>
    <property type="evidence" value="ECO:0007669"/>
    <property type="project" value="UniProtKB-UniRule"/>
</dbReference>
<dbReference type="NCBIfam" id="NF001381">
    <property type="entry name" value="PRK00279.1-3"/>
    <property type="match status" value="1"/>
</dbReference>
<comment type="subunit">
    <text evidence="5 7">Monomer.</text>
</comment>
<dbReference type="InterPro" id="IPR033690">
    <property type="entry name" value="Adenylat_kinase_CS"/>
</dbReference>
<evidence type="ECO:0000256" key="7">
    <source>
        <dbReference type="RuleBase" id="RU003331"/>
    </source>
</evidence>
<comment type="pathway">
    <text evidence="5">Purine metabolism; AMP biosynthesis via salvage pathway; AMP from ADP: step 1/1.</text>
</comment>
<dbReference type="CDD" id="cd01428">
    <property type="entry name" value="ADK"/>
    <property type="match status" value="1"/>
</dbReference>
<comment type="similarity">
    <text evidence="5 6">Belongs to the adenylate kinase family.</text>
</comment>
<dbReference type="PANTHER" id="PTHR23359">
    <property type="entry name" value="NUCLEOTIDE KINASE"/>
    <property type="match status" value="1"/>
</dbReference>
<keyword evidence="5" id="KW-0479">Metal-binding</keyword>
<evidence type="ECO:0000256" key="3">
    <source>
        <dbReference type="ARBA" id="ARBA00022741"/>
    </source>
</evidence>
<keyword evidence="1 5" id="KW-0808">Transferase</keyword>